<accession>A0A1G9RPP9</accession>
<dbReference type="SMART" id="SM00028">
    <property type="entry name" value="TPR"/>
    <property type="match status" value="3"/>
</dbReference>
<reference evidence="1 2" key="1">
    <citation type="submission" date="2016-10" db="EMBL/GenBank/DDBJ databases">
        <authorList>
            <person name="de Groot N.N."/>
        </authorList>
    </citation>
    <scope>NUCLEOTIDE SEQUENCE [LARGE SCALE GENOMIC DNA]</scope>
    <source>
        <strain evidence="1 2">CGMCC 4.5681</strain>
    </source>
</reference>
<keyword evidence="1" id="KW-0418">Kinase</keyword>
<dbReference type="Gene3D" id="1.25.40.10">
    <property type="entry name" value="Tetratricopeptide repeat domain"/>
    <property type="match status" value="1"/>
</dbReference>
<dbReference type="OrthoDB" id="3806873at2"/>
<dbReference type="AlphaFoldDB" id="A0A1G9RPP9"/>
<organism evidence="1 2">
    <name type="scientific">Nonomuraea maritima</name>
    <dbReference type="NCBI Taxonomy" id="683260"/>
    <lineage>
        <taxon>Bacteria</taxon>
        <taxon>Bacillati</taxon>
        <taxon>Actinomycetota</taxon>
        <taxon>Actinomycetes</taxon>
        <taxon>Streptosporangiales</taxon>
        <taxon>Streptosporangiaceae</taxon>
        <taxon>Nonomuraea</taxon>
    </lineage>
</organism>
<dbReference type="SUPFAM" id="SSF48452">
    <property type="entry name" value="TPR-like"/>
    <property type="match status" value="1"/>
</dbReference>
<dbReference type="RefSeq" id="WP_090773961.1">
    <property type="nucleotide sequence ID" value="NZ_FNFB01000047.1"/>
</dbReference>
<sequence>MILRTINEFIAYDERQRMVPADRARLAAVVSAARDRGPTDHATLRAVGIGLLVLGEHGDAIGHLERALDLADTSGRRIAASVNLADAHRYSGDPAASEALCRTALSLARREAPELVSFALQHLGKTLAEAGRVREAREALEEALALRVAAGDPELIESSRAALRLLDPRQ</sequence>
<evidence type="ECO:0000313" key="1">
    <source>
        <dbReference type="EMBL" id="SDM25040.1"/>
    </source>
</evidence>
<dbReference type="STRING" id="683260.SAMN05421874_14730"/>
<dbReference type="GO" id="GO:0016301">
    <property type="term" value="F:kinase activity"/>
    <property type="evidence" value="ECO:0007669"/>
    <property type="project" value="UniProtKB-KW"/>
</dbReference>
<evidence type="ECO:0000313" key="2">
    <source>
        <dbReference type="Proteomes" id="UP000198683"/>
    </source>
</evidence>
<keyword evidence="1" id="KW-0808">Transferase</keyword>
<name>A0A1G9RPP9_9ACTN</name>
<protein>
    <submittedName>
        <fullName evidence="1">Kanamycin kinase</fullName>
    </submittedName>
</protein>
<dbReference type="InterPro" id="IPR019734">
    <property type="entry name" value="TPR_rpt"/>
</dbReference>
<dbReference type="Proteomes" id="UP000198683">
    <property type="component" value="Unassembled WGS sequence"/>
</dbReference>
<keyword evidence="2" id="KW-1185">Reference proteome</keyword>
<dbReference type="InterPro" id="IPR011990">
    <property type="entry name" value="TPR-like_helical_dom_sf"/>
</dbReference>
<dbReference type="Pfam" id="PF13424">
    <property type="entry name" value="TPR_12"/>
    <property type="match status" value="1"/>
</dbReference>
<dbReference type="EMBL" id="FNFB01000047">
    <property type="protein sequence ID" value="SDM25040.1"/>
    <property type="molecule type" value="Genomic_DNA"/>
</dbReference>
<gene>
    <name evidence="1" type="ORF">SAMN05421874_14730</name>
</gene>
<proteinExistence type="predicted"/>